<evidence type="ECO:0000256" key="3">
    <source>
        <dbReference type="ARBA" id="ARBA00022676"/>
    </source>
</evidence>
<dbReference type="Proteomes" id="UP000473325">
    <property type="component" value="Unassembled WGS sequence"/>
</dbReference>
<dbReference type="EMBL" id="WUEK01000015">
    <property type="protein sequence ID" value="MXG91781.1"/>
    <property type="molecule type" value="Genomic_DNA"/>
</dbReference>
<gene>
    <name evidence="6" type="ORF">GRQ65_19750</name>
</gene>
<sequence length="277" mass="29529">MSVAVVTIAHGRHAHLRAQHASLAAGTARPDHYVLVAMDDPDLAAVELDGLRRHVVHLAAEPLGLPLARARNAGVRRALAAGADVVVLLDVDCVAGPGLVAAYAEAARRVPDAVWSGPVTYLPPPPPEGYDLDGLASLDAPHAARPDPGPGGTLLDTDPRLFWSLSFALTAEAWERSGGFCEDYVGYGGEDTDFGETVVQRGLRHAVTGDARAYHQWHPVSAPPVEHLDDVLRNGATFAARWGRWPMEGWLTAFEERGLVERTPTGWARTGAGTRSS</sequence>
<dbReference type="SUPFAM" id="SSF53448">
    <property type="entry name" value="Nucleotide-diphospho-sugar transferases"/>
    <property type="match status" value="1"/>
</dbReference>
<evidence type="ECO:0000259" key="5">
    <source>
        <dbReference type="Pfam" id="PF02709"/>
    </source>
</evidence>
<dbReference type="GO" id="GO:0016757">
    <property type="term" value="F:glycosyltransferase activity"/>
    <property type="evidence" value="ECO:0007669"/>
    <property type="project" value="UniProtKB-KW"/>
</dbReference>
<comment type="similarity">
    <text evidence="2">Belongs to the glycosyltransferase 2 family.</text>
</comment>
<protein>
    <submittedName>
        <fullName evidence="6">Glycosyltransferase family 2 protein</fullName>
    </submittedName>
</protein>
<dbReference type="RefSeq" id="WP_160879717.1">
    <property type="nucleotide sequence ID" value="NZ_WUEK01000015.1"/>
</dbReference>
<evidence type="ECO:0000256" key="2">
    <source>
        <dbReference type="ARBA" id="ARBA00006739"/>
    </source>
</evidence>
<reference evidence="6 7" key="1">
    <citation type="submission" date="2019-12" db="EMBL/GenBank/DDBJ databases">
        <authorList>
            <person name="Kun Z."/>
        </authorList>
    </citation>
    <scope>NUCLEOTIDE SEQUENCE [LARGE SCALE GENOMIC DNA]</scope>
    <source>
        <strain evidence="6 7">YIM 123512</strain>
    </source>
</reference>
<feature type="domain" description="Galactosyltransferase C-terminal" evidence="5">
    <location>
        <begin position="166"/>
        <end position="205"/>
    </location>
</feature>
<dbReference type="InterPro" id="IPR027791">
    <property type="entry name" value="Galactosyl_T_C"/>
</dbReference>
<evidence type="ECO:0000256" key="1">
    <source>
        <dbReference type="ARBA" id="ARBA00004776"/>
    </source>
</evidence>
<dbReference type="Pfam" id="PF02709">
    <property type="entry name" value="Glyco_transf_7C"/>
    <property type="match status" value="1"/>
</dbReference>
<evidence type="ECO:0000313" key="7">
    <source>
        <dbReference type="Proteomes" id="UP000473325"/>
    </source>
</evidence>
<organism evidence="6 7">
    <name type="scientific">Nocardioides flavescens</name>
    <dbReference type="NCBI Taxonomy" id="2691959"/>
    <lineage>
        <taxon>Bacteria</taxon>
        <taxon>Bacillati</taxon>
        <taxon>Actinomycetota</taxon>
        <taxon>Actinomycetes</taxon>
        <taxon>Propionibacteriales</taxon>
        <taxon>Nocardioidaceae</taxon>
        <taxon>Nocardioides</taxon>
    </lineage>
</organism>
<comment type="pathway">
    <text evidence="1">Cell wall biogenesis; cell wall polysaccharide biosynthesis.</text>
</comment>
<dbReference type="Gene3D" id="3.90.550.10">
    <property type="entry name" value="Spore Coat Polysaccharide Biosynthesis Protein SpsA, Chain A"/>
    <property type="match status" value="1"/>
</dbReference>
<dbReference type="PANTHER" id="PTHR43179">
    <property type="entry name" value="RHAMNOSYLTRANSFERASE WBBL"/>
    <property type="match status" value="1"/>
</dbReference>
<dbReference type="InterPro" id="IPR029044">
    <property type="entry name" value="Nucleotide-diphossugar_trans"/>
</dbReference>
<dbReference type="AlphaFoldDB" id="A0A6L7F3J5"/>
<evidence type="ECO:0000256" key="4">
    <source>
        <dbReference type="ARBA" id="ARBA00022679"/>
    </source>
</evidence>
<evidence type="ECO:0000313" key="6">
    <source>
        <dbReference type="EMBL" id="MXG91781.1"/>
    </source>
</evidence>
<comment type="caution">
    <text evidence="6">The sequence shown here is derived from an EMBL/GenBank/DDBJ whole genome shotgun (WGS) entry which is preliminary data.</text>
</comment>
<keyword evidence="3" id="KW-0328">Glycosyltransferase</keyword>
<keyword evidence="7" id="KW-1185">Reference proteome</keyword>
<name>A0A6L7F3J5_9ACTN</name>
<keyword evidence="4 6" id="KW-0808">Transferase</keyword>
<proteinExistence type="inferred from homology"/>
<accession>A0A6L7F3J5</accession>
<dbReference type="PANTHER" id="PTHR43179:SF12">
    <property type="entry name" value="GALACTOFURANOSYLTRANSFERASE GLFT2"/>
    <property type="match status" value="1"/>
</dbReference>